<dbReference type="InterPro" id="IPR031100">
    <property type="entry name" value="LOG_fam"/>
</dbReference>
<dbReference type="NCBIfam" id="TIGR00730">
    <property type="entry name" value="Rossman fold protein, TIGR00730 family"/>
    <property type="match status" value="1"/>
</dbReference>
<dbReference type="AlphaFoldDB" id="A0A9D1NP47"/>
<gene>
    <name evidence="3" type="ORF">IAD28_00990</name>
</gene>
<protein>
    <recommendedName>
        <fullName evidence="2">Cytokinin riboside 5'-monophosphate phosphoribohydrolase</fullName>
        <ecNumber evidence="2">3.2.2.n1</ecNumber>
    </recommendedName>
</protein>
<accession>A0A9D1NP47</accession>
<name>A0A9D1NP47_9FIRM</name>
<dbReference type="PANTHER" id="PTHR31223:SF70">
    <property type="entry name" value="LOG FAMILY PROTEIN YJL055W"/>
    <property type="match status" value="1"/>
</dbReference>
<evidence type="ECO:0000256" key="1">
    <source>
        <dbReference type="ARBA" id="ARBA00006763"/>
    </source>
</evidence>
<evidence type="ECO:0000313" key="4">
    <source>
        <dbReference type="Proteomes" id="UP000823960"/>
    </source>
</evidence>
<dbReference type="Gene3D" id="3.40.50.450">
    <property type="match status" value="1"/>
</dbReference>
<dbReference type="GO" id="GO:0016799">
    <property type="term" value="F:hydrolase activity, hydrolyzing N-glycosyl compounds"/>
    <property type="evidence" value="ECO:0007669"/>
    <property type="project" value="TreeGrafter"/>
</dbReference>
<dbReference type="GO" id="GO:0005829">
    <property type="term" value="C:cytosol"/>
    <property type="evidence" value="ECO:0007669"/>
    <property type="project" value="TreeGrafter"/>
</dbReference>
<sequence length="193" mass="21317">MQKSSEHRSRRYYACVYGGASARIDKKYLDEITRLGAIIAQNGFSLVYGAGASGCMGAAASGVREQDGYVMGVSPHFIKSFEPIFDCDNTVMVDTMAERKMIMEKHADIFFIAPGGIGTMDEFFQILTLKYLRQISAPIVVLNLDGFYDSLLALMDSLIENKAAVPEAREFYDVVTSVDDPIITDYFSSIKNG</sequence>
<keyword evidence="2" id="KW-0378">Hydrolase</keyword>
<dbReference type="PANTHER" id="PTHR31223">
    <property type="entry name" value="LOG FAMILY PROTEIN YJL055W"/>
    <property type="match status" value="1"/>
</dbReference>
<dbReference type="Pfam" id="PF03641">
    <property type="entry name" value="Lysine_decarbox"/>
    <property type="match status" value="1"/>
</dbReference>
<evidence type="ECO:0000313" key="3">
    <source>
        <dbReference type="EMBL" id="HIV10260.1"/>
    </source>
</evidence>
<comment type="similarity">
    <text evidence="1 2">Belongs to the LOG family.</text>
</comment>
<evidence type="ECO:0000256" key="2">
    <source>
        <dbReference type="RuleBase" id="RU363015"/>
    </source>
</evidence>
<dbReference type="EC" id="3.2.2.n1" evidence="2"/>
<reference evidence="3" key="2">
    <citation type="journal article" date="2021" name="PeerJ">
        <title>Extensive microbial diversity within the chicken gut microbiome revealed by metagenomics and culture.</title>
        <authorList>
            <person name="Gilroy R."/>
            <person name="Ravi A."/>
            <person name="Getino M."/>
            <person name="Pursley I."/>
            <person name="Horton D.L."/>
            <person name="Alikhan N.F."/>
            <person name="Baker D."/>
            <person name="Gharbi K."/>
            <person name="Hall N."/>
            <person name="Watson M."/>
            <person name="Adriaenssens E.M."/>
            <person name="Foster-Nyarko E."/>
            <person name="Jarju S."/>
            <person name="Secka A."/>
            <person name="Antonio M."/>
            <person name="Oren A."/>
            <person name="Chaudhuri R.R."/>
            <person name="La Ragione R."/>
            <person name="Hildebrand F."/>
            <person name="Pallen M.J."/>
        </authorList>
    </citation>
    <scope>NUCLEOTIDE SEQUENCE</scope>
    <source>
        <strain evidence="3">1370</strain>
    </source>
</reference>
<dbReference type="InterPro" id="IPR005269">
    <property type="entry name" value="LOG"/>
</dbReference>
<organism evidence="3 4">
    <name type="scientific">Candidatus Faeciplasma avium</name>
    <dbReference type="NCBI Taxonomy" id="2840798"/>
    <lineage>
        <taxon>Bacteria</taxon>
        <taxon>Bacillati</taxon>
        <taxon>Bacillota</taxon>
        <taxon>Clostridia</taxon>
        <taxon>Eubacteriales</taxon>
        <taxon>Oscillospiraceae</taxon>
        <taxon>Oscillospiraceae incertae sedis</taxon>
        <taxon>Candidatus Faeciplasma</taxon>
    </lineage>
</organism>
<dbReference type="Proteomes" id="UP000823960">
    <property type="component" value="Unassembled WGS sequence"/>
</dbReference>
<reference evidence="3" key="1">
    <citation type="submission" date="2020-10" db="EMBL/GenBank/DDBJ databases">
        <authorList>
            <person name="Gilroy R."/>
        </authorList>
    </citation>
    <scope>NUCLEOTIDE SEQUENCE</scope>
    <source>
        <strain evidence="3">1370</strain>
    </source>
</reference>
<dbReference type="SUPFAM" id="SSF102405">
    <property type="entry name" value="MCP/YpsA-like"/>
    <property type="match status" value="1"/>
</dbReference>
<keyword evidence="2" id="KW-0203">Cytokinin biosynthesis</keyword>
<dbReference type="EMBL" id="DVOL01000012">
    <property type="protein sequence ID" value="HIV10260.1"/>
    <property type="molecule type" value="Genomic_DNA"/>
</dbReference>
<dbReference type="GO" id="GO:0009691">
    <property type="term" value="P:cytokinin biosynthetic process"/>
    <property type="evidence" value="ECO:0007669"/>
    <property type="project" value="UniProtKB-UniRule"/>
</dbReference>
<proteinExistence type="inferred from homology"/>
<comment type="caution">
    <text evidence="3">The sequence shown here is derived from an EMBL/GenBank/DDBJ whole genome shotgun (WGS) entry which is preliminary data.</text>
</comment>